<evidence type="ECO:0000259" key="1">
    <source>
        <dbReference type="Pfam" id="PF18765"/>
    </source>
</evidence>
<feature type="domain" description="Polymerase beta nucleotidyltransferase" evidence="1">
    <location>
        <begin position="15"/>
        <end position="105"/>
    </location>
</feature>
<protein>
    <submittedName>
        <fullName evidence="2">DNA polymerase beta domain-containing protein region</fullName>
    </submittedName>
</protein>
<dbReference type="InterPro" id="IPR052548">
    <property type="entry name" value="Type_VII_TA_antitoxin"/>
</dbReference>
<dbReference type="Proteomes" id="UP000488506">
    <property type="component" value="Unassembled WGS sequence"/>
</dbReference>
<proteinExistence type="predicted"/>
<dbReference type="InterPro" id="IPR043519">
    <property type="entry name" value="NT_sf"/>
</dbReference>
<evidence type="ECO:0000313" key="2">
    <source>
        <dbReference type="EMBL" id="KAF0132896.1"/>
    </source>
</evidence>
<accession>A0A833L011</accession>
<dbReference type="AlphaFoldDB" id="A0A833L011"/>
<sequence>MLDAKIQEEIKSITQQIIKKYKPEKIVLFGSAAWGKFSNDSDLDFLIIKKDTPYLGRDRMREVYKLIDKNVAADFLIYRPNEYKEGLKAGDPFLKVIASKGKVLYG</sequence>
<dbReference type="EMBL" id="WPAF01000039">
    <property type="protein sequence ID" value="KAF0132896.1"/>
    <property type="molecule type" value="Genomic_DNA"/>
</dbReference>
<dbReference type="InterPro" id="IPR041633">
    <property type="entry name" value="Polbeta"/>
</dbReference>
<gene>
    <name evidence="2" type="ORF">FD145_1509</name>
</gene>
<dbReference type="PANTHER" id="PTHR33933:SF1">
    <property type="entry name" value="PROTEIN ADENYLYLTRANSFERASE MNTA-RELATED"/>
    <property type="match status" value="1"/>
</dbReference>
<dbReference type="Pfam" id="PF18765">
    <property type="entry name" value="Polbeta"/>
    <property type="match status" value="1"/>
</dbReference>
<reference evidence="2 3" key="1">
    <citation type="submission" date="2019-12" db="EMBL/GenBank/DDBJ databases">
        <authorList>
            <person name="Wolfe R."/>
            <person name="Danczak R."/>
            <person name="Wilkins M."/>
        </authorList>
    </citation>
    <scope>NUCLEOTIDE SEQUENCE [LARGE SCALE GENOMIC DNA]</scope>
    <source>
        <strain evidence="2">X2_MaxBin.013</strain>
    </source>
</reference>
<comment type="caution">
    <text evidence="2">The sequence shown here is derived from an EMBL/GenBank/DDBJ whole genome shotgun (WGS) entry which is preliminary data.</text>
</comment>
<dbReference type="SUPFAM" id="SSF81301">
    <property type="entry name" value="Nucleotidyltransferase"/>
    <property type="match status" value="1"/>
</dbReference>
<dbReference type="PANTHER" id="PTHR33933">
    <property type="entry name" value="NUCLEOTIDYLTRANSFERASE"/>
    <property type="match status" value="1"/>
</dbReference>
<organism evidence="2 3">
    <name type="scientific">Candidatus Saganbacteria bacterium</name>
    <dbReference type="NCBI Taxonomy" id="2575572"/>
    <lineage>
        <taxon>Bacteria</taxon>
        <taxon>Bacillati</taxon>
        <taxon>Saganbacteria</taxon>
    </lineage>
</organism>
<dbReference type="CDD" id="cd05403">
    <property type="entry name" value="NT_KNTase_like"/>
    <property type="match status" value="1"/>
</dbReference>
<evidence type="ECO:0000313" key="3">
    <source>
        <dbReference type="Proteomes" id="UP000488506"/>
    </source>
</evidence>
<name>A0A833L011_UNCSA</name>
<dbReference type="Gene3D" id="3.30.460.10">
    <property type="entry name" value="Beta Polymerase, domain 2"/>
    <property type="match status" value="1"/>
</dbReference>